<dbReference type="InterPro" id="IPR016171">
    <property type="entry name" value="Vanillyl_alc_oxidase_C-sub2"/>
</dbReference>
<evidence type="ECO:0000256" key="7">
    <source>
        <dbReference type="ARBA" id="ARBA00023002"/>
    </source>
</evidence>
<comment type="subcellular location">
    <subcellularLocation>
        <location evidence="2">Mitochondrion</location>
    </subcellularLocation>
</comment>
<keyword evidence="8" id="KW-0496">Mitochondrion</keyword>
<evidence type="ECO:0000256" key="2">
    <source>
        <dbReference type="ARBA" id="ARBA00004173"/>
    </source>
</evidence>
<dbReference type="InterPro" id="IPR004113">
    <property type="entry name" value="FAD-bd_oxidored_4_C"/>
</dbReference>
<dbReference type="GO" id="GO:0008720">
    <property type="term" value="F:D-lactate dehydrogenase (NAD+) activity"/>
    <property type="evidence" value="ECO:0007669"/>
    <property type="project" value="TreeGrafter"/>
</dbReference>
<comment type="similarity">
    <text evidence="3">Belongs to the FAD-binding oxidoreductase/transferase type 4 family.</text>
</comment>
<evidence type="ECO:0000256" key="5">
    <source>
        <dbReference type="ARBA" id="ARBA00022827"/>
    </source>
</evidence>
<dbReference type="Gene3D" id="1.10.45.10">
    <property type="entry name" value="Vanillyl-alcohol Oxidase, Chain A, domain 4"/>
    <property type="match status" value="1"/>
</dbReference>
<gene>
    <name evidence="12" type="ORF">QBZ16_004729</name>
</gene>
<feature type="compositionally biased region" description="Basic and acidic residues" evidence="10">
    <location>
        <begin position="481"/>
        <end position="490"/>
    </location>
</feature>
<comment type="cofactor">
    <cofactor evidence="1">
        <name>FAD</name>
        <dbReference type="ChEBI" id="CHEBI:57692"/>
    </cofactor>
</comment>
<evidence type="ECO:0000313" key="12">
    <source>
        <dbReference type="EMBL" id="KAK2077095.1"/>
    </source>
</evidence>
<feature type="domain" description="FAD-binding PCMH-type" evidence="11">
    <location>
        <begin position="143"/>
        <end position="384"/>
    </location>
</feature>
<dbReference type="Gene3D" id="3.30.465.10">
    <property type="match status" value="1"/>
</dbReference>
<sequence>MSGRLALLRRLRGPAFARGLELRACSVGSRAAALTDAGASEAHGHAPALARCYVSKSSTSPAAQAMPEERLPVTRIDEFGATSVVEEADANFKPTKFENVDGRRIEDGRYAAFTQDISEFIPKFRQYTDPVRTFAYGTDASFYRLNPRMVIKIHSEDEIVRLLPIARKHGVPVTFRAAGTSLSGQAITDSVLLKISHTGRNFRGFQVHGDGSAVTVQTGLIGGEVNRILARHAKAGRHPIQYKIGPDPASIESCMVGGIVANNASGMCCGVSQNTYNTLRDVRLVLLDGTVLDTGDAASRESFLRSHPELVRGVQALARRVQADPQLAALIRRKFAIKCTTGYSLNALVDFPADDPIEIIKRLMVGSEGTLAFVSTATYNTVPEWPHKASAWVMFPTIEAACAAAAVLRRETSVDAVELFDRPSLYQFEANKRMLELCPSIHGADPDAASLLIECRGQTPELLHARIREVQRTLQRSGHPGRCDRCRPAGREPPSPFHEDPRDFNVYWDVRKGLIPIVGGAREPGTTMLLEDVACPIDNLAAMTRDLIDMFRRLGYDDAYTFGHALEGNLHLVFSQGWRTPEEVARFSAVMDEMCHIVANKHGGSLKGEHGTGANMAPHIEMEWGAKATGIMWELKALFDPEAILNPGVIFNRDPEIHLKKLKALPPGARAGGPLHRINRLERLRTAGGLGAAQEARLAEMRAAYDAPVKINTGALIKDLRRVEMEEKKPGYDRLAQRAADRFGAVAAGMRGVLGLVDVAHSIFGPGLLRGTSSLLNKWSNRLVPVWSPYLPGAAAKLDTHPPAPVSTTTDNGVPRKVVYAPTCVTRIMGPSHGDYERASVHQKLMSIFEKAGYEVIIPEGIGSTCCGMMFNTRGFHRVAGDKGHELEEALLVATENGKYPVVMDTSPCLSQLKGNLQSDALKFGLYEPVEFISRFLVDKLEWRRVKDAVAVHVPCSSKQMGLAPHFAKVADLCANSVVDSGIPCCGMAGDRGMRFPELPGASLQHLGVAGCSDGYSTSRTCELALSNQAGIDFRGIVYLVDRATSAKQPVA</sequence>
<dbReference type="AlphaFoldDB" id="A0AAD9IH33"/>
<dbReference type="InterPro" id="IPR016167">
    <property type="entry name" value="FAD-bd_PCMH_sub1"/>
</dbReference>
<dbReference type="FunFam" id="3.30.43.10:FF:000018">
    <property type="entry name" value="D-lactate dehydrogenase (Dld)"/>
    <property type="match status" value="1"/>
</dbReference>
<evidence type="ECO:0000313" key="13">
    <source>
        <dbReference type="Proteomes" id="UP001255856"/>
    </source>
</evidence>
<keyword evidence="4" id="KW-0285">Flavoprotein</keyword>
<dbReference type="EC" id="1.1.2.4" evidence="9"/>
<name>A0AAD9IH33_PROWI</name>
<keyword evidence="5" id="KW-0274">FAD</keyword>
<dbReference type="PANTHER" id="PTHR11748:SF111">
    <property type="entry name" value="D-LACTATE DEHYDROGENASE, MITOCHONDRIAL-RELATED"/>
    <property type="match status" value="1"/>
</dbReference>
<dbReference type="Proteomes" id="UP001255856">
    <property type="component" value="Unassembled WGS sequence"/>
</dbReference>
<dbReference type="InterPro" id="IPR036318">
    <property type="entry name" value="FAD-bd_PCMH-like_sf"/>
</dbReference>
<feature type="region of interest" description="Disordered" evidence="10">
    <location>
        <begin position="476"/>
        <end position="498"/>
    </location>
</feature>
<evidence type="ECO:0000256" key="1">
    <source>
        <dbReference type="ARBA" id="ARBA00001974"/>
    </source>
</evidence>
<proteinExistence type="inferred from homology"/>
<dbReference type="InterPro" id="IPR016164">
    <property type="entry name" value="FAD-linked_Oxase-like_C"/>
</dbReference>
<evidence type="ECO:0000259" key="11">
    <source>
        <dbReference type="PROSITE" id="PS51387"/>
    </source>
</evidence>
<evidence type="ECO:0000256" key="6">
    <source>
        <dbReference type="ARBA" id="ARBA00022946"/>
    </source>
</evidence>
<protein>
    <recommendedName>
        <fullName evidence="9">D-lactate dehydrogenase (cytochrome)</fullName>
        <ecNumber evidence="9">1.1.2.4</ecNumber>
    </recommendedName>
</protein>
<dbReference type="SUPFAM" id="SSF55103">
    <property type="entry name" value="FAD-linked oxidases, C-terminal domain"/>
    <property type="match status" value="1"/>
</dbReference>
<dbReference type="InterPro" id="IPR006094">
    <property type="entry name" value="Oxid_FAD_bind_N"/>
</dbReference>
<dbReference type="GO" id="GO:0004458">
    <property type="term" value="F:D-lactate dehydrogenase (cytochrome) activity"/>
    <property type="evidence" value="ECO:0007669"/>
    <property type="project" value="UniProtKB-EC"/>
</dbReference>
<keyword evidence="13" id="KW-1185">Reference proteome</keyword>
<dbReference type="EMBL" id="JASFZW010000007">
    <property type="protein sequence ID" value="KAK2077095.1"/>
    <property type="molecule type" value="Genomic_DNA"/>
</dbReference>
<keyword evidence="6" id="KW-0809">Transit peptide</keyword>
<keyword evidence="7" id="KW-0560">Oxidoreductase</keyword>
<dbReference type="SUPFAM" id="SSF56176">
    <property type="entry name" value="FAD-binding/transporter-associated domain-like"/>
    <property type="match status" value="1"/>
</dbReference>
<dbReference type="GO" id="GO:0071949">
    <property type="term" value="F:FAD binding"/>
    <property type="evidence" value="ECO:0007669"/>
    <property type="project" value="InterPro"/>
</dbReference>
<evidence type="ECO:0000256" key="8">
    <source>
        <dbReference type="ARBA" id="ARBA00023128"/>
    </source>
</evidence>
<dbReference type="GO" id="GO:1903457">
    <property type="term" value="P:lactate catabolic process"/>
    <property type="evidence" value="ECO:0007669"/>
    <property type="project" value="TreeGrafter"/>
</dbReference>
<reference evidence="12" key="1">
    <citation type="submission" date="2021-01" db="EMBL/GenBank/DDBJ databases">
        <authorList>
            <person name="Eckstrom K.M.E."/>
        </authorList>
    </citation>
    <scope>NUCLEOTIDE SEQUENCE</scope>
    <source>
        <strain evidence="12">UVCC 0001</strain>
    </source>
</reference>
<evidence type="ECO:0000256" key="9">
    <source>
        <dbReference type="ARBA" id="ARBA00038897"/>
    </source>
</evidence>
<dbReference type="InterPro" id="IPR016166">
    <property type="entry name" value="FAD-bd_PCMH"/>
</dbReference>
<dbReference type="PANTHER" id="PTHR11748">
    <property type="entry name" value="D-LACTATE DEHYDROGENASE"/>
    <property type="match status" value="1"/>
</dbReference>
<dbReference type="GO" id="GO:0005739">
    <property type="term" value="C:mitochondrion"/>
    <property type="evidence" value="ECO:0007669"/>
    <property type="project" value="UniProtKB-SubCell"/>
</dbReference>
<dbReference type="PROSITE" id="PS51387">
    <property type="entry name" value="FAD_PCMH"/>
    <property type="match status" value="1"/>
</dbReference>
<dbReference type="Pfam" id="PF02913">
    <property type="entry name" value="FAD-oxidase_C"/>
    <property type="match status" value="1"/>
</dbReference>
<accession>A0AAD9IH33</accession>
<dbReference type="InterPro" id="IPR016169">
    <property type="entry name" value="FAD-bd_PCMH_sub2"/>
</dbReference>
<comment type="caution">
    <text evidence="12">The sequence shown here is derived from an EMBL/GenBank/DDBJ whole genome shotgun (WGS) entry which is preliminary data.</text>
</comment>
<organism evidence="12 13">
    <name type="scientific">Prototheca wickerhamii</name>
    <dbReference type="NCBI Taxonomy" id="3111"/>
    <lineage>
        <taxon>Eukaryota</taxon>
        <taxon>Viridiplantae</taxon>
        <taxon>Chlorophyta</taxon>
        <taxon>core chlorophytes</taxon>
        <taxon>Trebouxiophyceae</taxon>
        <taxon>Chlorellales</taxon>
        <taxon>Chlorellaceae</taxon>
        <taxon>Prototheca</taxon>
    </lineage>
</organism>
<evidence type="ECO:0000256" key="3">
    <source>
        <dbReference type="ARBA" id="ARBA00008000"/>
    </source>
</evidence>
<dbReference type="Gene3D" id="3.30.43.10">
    <property type="entry name" value="Uridine Diphospho-n-acetylenolpyruvylglucosamine Reductase, domain 2"/>
    <property type="match status" value="1"/>
</dbReference>
<evidence type="ECO:0000256" key="10">
    <source>
        <dbReference type="SAM" id="MobiDB-lite"/>
    </source>
</evidence>
<dbReference type="Pfam" id="PF01565">
    <property type="entry name" value="FAD_binding_4"/>
    <property type="match status" value="1"/>
</dbReference>
<evidence type="ECO:0000256" key="4">
    <source>
        <dbReference type="ARBA" id="ARBA00022630"/>
    </source>
</evidence>
<dbReference type="Gene3D" id="3.30.70.2740">
    <property type="match status" value="1"/>
</dbReference>